<dbReference type="PROSITE" id="PS50206">
    <property type="entry name" value="RHODANESE_3"/>
    <property type="match status" value="2"/>
</dbReference>
<dbReference type="RefSeq" id="XP_013788659.1">
    <property type="nucleotide sequence ID" value="XM_013933205.2"/>
</dbReference>
<proteinExistence type="predicted"/>
<keyword evidence="3" id="KW-1185">Reference proteome</keyword>
<dbReference type="SUPFAM" id="SSF50814">
    <property type="entry name" value="Lipocalins"/>
    <property type="match status" value="1"/>
</dbReference>
<dbReference type="SMART" id="SM00450">
    <property type="entry name" value="RHOD"/>
    <property type="match status" value="2"/>
</dbReference>
<evidence type="ECO:0000313" key="4">
    <source>
        <dbReference type="RefSeq" id="XP_013788659.1"/>
    </source>
</evidence>
<feature type="signal peptide" evidence="1">
    <location>
        <begin position="1"/>
        <end position="23"/>
    </location>
</feature>
<reference evidence="4" key="1">
    <citation type="submission" date="2025-08" db="UniProtKB">
        <authorList>
            <consortium name="RefSeq"/>
        </authorList>
    </citation>
    <scope>IDENTIFICATION</scope>
    <source>
        <tissue evidence="4">Muscle</tissue>
    </source>
</reference>
<evidence type="ECO:0000256" key="1">
    <source>
        <dbReference type="SAM" id="SignalP"/>
    </source>
</evidence>
<dbReference type="InterPro" id="IPR000566">
    <property type="entry name" value="Lipocln_cytosolic_FA-bd_dom"/>
</dbReference>
<accession>A0ABM1BU28</accession>
<dbReference type="Pfam" id="PF00061">
    <property type="entry name" value="Lipocalin"/>
    <property type="match status" value="1"/>
</dbReference>
<feature type="domain" description="Rhodanese" evidence="2">
    <location>
        <begin position="240"/>
        <end position="335"/>
    </location>
</feature>
<dbReference type="PANTHER" id="PTHR44086">
    <property type="entry name" value="THIOSULFATE SULFURTRANSFERASE RDL2, MITOCHONDRIAL-RELATED"/>
    <property type="match status" value="1"/>
</dbReference>
<gene>
    <name evidence="4" type="primary">LOC106472554</name>
</gene>
<organism evidence="3 4">
    <name type="scientific">Limulus polyphemus</name>
    <name type="common">Atlantic horseshoe crab</name>
    <dbReference type="NCBI Taxonomy" id="6850"/>
    <lineage>
        <taxon>Eukaryota</taxon>
        <taxon>Metazoa</taxon>
        <taxon>Ecdysozoa</taxon>
        <taxon>Arthropoda</taxon>
        <taxon>Chelicerata</taxon>
        <taxon>Merostomata</taxon>
        <taxon>Xiphosura</taxon>
        <taxon>Limulidae</taxon>
        <taxon>Limulus</taxon>
    </lineage>
</organism>
<dbReference type="Gene3D" id="2.40.128.20">
    <property type="match status" value="1"/>
</dbReference>
<feature type="chain" id="PRO_5047162800" evidence="1">
    <location>
        <begin position="24"/>
        <end position="448"/>
    </location>
</feature>
<dbReference type="InterPro" id="IPR001763">
    <property type="entry name" value="Rhodanese-like_dom"/>
</dbReference>
<dbReference type="InterPro" id="IPR012674">
    <property type="entry name" value="Calycin"/>
</dbReference>
<sequence>MKRGVQMLSLAVLSLLFVCGVRSQDLQDGKCPGAPNTVDYDVRKLGGVWYETERILTNSEDNRACDVFYIEPASGSDVKIFFSAKNLRTGFEEEGHGQIPDSRGKAGSFDLKFGSEESKKIKFYLVDTDYNFYAILWSCQELASGQHSEMTSLLARTVRIPLLFKVRLYRHLKNLGVETADFRTVHQTNCRRDHFNLNHNISGSSESRLVKRYATTSEDKSDPPIKITEVSFEELSALINASDVTLIDVRTPEELKEVGMIPTSVNVPLAEVEQAFQLPSNEFKEKYGFPLPSKDDGNVVMTCRSGRRATDAIIIVRKFGYDKSAVKVGERDEIKYDELSNLMKSGQVTLVDVREPSELQTDGKIPGSINVPVSQVEKALQLPPAAFKANYDRSLPDKTDDKIVFHCRAGMRACQATEVARKLGFTSARVYKGSFQDWQANGGKIEKQ</sequence>
<dbReference type="SUPFAM" id="SSF52821">
    <property type="entry name" value="Rhodanese/Cell cycle control phosphatase"/>
    <property type="match status" value="2"/>
</dbReference>
<evidence type="ECO:0000259" key="2">
    <source>
        <dbReference type="PROSITE" id="PS50206"/>
    </source>
</evidence>
<evidence type="ECO:0000313" key="3">
    <source>
        <dbReference type="Proteomes" id="UP000694941"/>
    </source>
</evidence>
<dbReference type="Proteomes" id="UP000694941">
    <property type="component" value="Unplaced"/>
</dbReference>
<dbReference type="Gene3D" id="3.40.250.10">
    <property type="entry name" value="Rhodanese-like domain"/>
    <property type="match status" value="2"/>
</dbReference>
<dbReference type="GeneID" id="106472554"/>
<name>A0ABM1BU28_LIMPO</name>
<protein>
    <submittedName>
        <fullName evidence="4">Uncharacterized protein LOC106472554</fullName>
    </submittedName>
</protein>
<dbReference type="InterPro" id="IPR036873">
    <property type="entry name" value="Rhodanese-like_dom_sf"/>
</dbReference>
<dbReference type="PANTHER" id="PTHR44086:SF10">
    <property type="entry name" value="THIOSULFATE SULFURTRANSFERASE_RHODANESE-LIKE DOMAIN-CONTAINING PROTEIN 3"/>
    <property type="match status" value="1"/>
</dbReference>
<keyword evidence="1" id="KW-0732">Signal</keyword>
<feature type="domain" description="Rhodanese" evidence="2">
    <location>
        <begin position="344"/>
        <end position="447"/>
    </location>
</feature>
<dbReference type="Pfam" id="PF00581">
    <property type="entry name" value="Rhodanese"/>
    <property type="match status" value="2"/>
</dbReference>